<dbReference type="Proteomes" id="UP000824087">
    <property type="component" value="Unassembled WGS sequence"/>
</dbReference>
<gene>
    <name evidence="1" type="ORF">IAD49_04975</name>
</gene>
<dbReference type="Pfam" id="PF13797">
    <property type="entry name" value="Post_transc_reg"/>
    <property type="match status" value="1"/>
</dbReference>
<accession>A0A9D1L2U0</accession>
<dbReference type="AlphaFoldDB" id="A0A9D1L2U0"/>
<proteinExistence type="predicted"/>
<organism evidence="1 2">
    <name type="scientific">Candidatus Fimihabitans intestinipullorum</name>
    <dbReference type="NCBI Taxonomy" id="2840820"/>
    <lineage>
        <taxon>Bacteria</taxon>
        <taxon>Bacillati</taxon>
        <taxon>Mycoplasmatota</taxon>
        <taxon>Mycoplasmatota incertae sedis</taxon>
        <taxon>Candidatus Fimihabitans</taxon>
    </lineage>
</organism>
<sequence length="87" mass="10397">MADIFQTQQELYRRVRPALSSKAEEMRRLGYTFIKEEDVWNFLKESKWRQAEGLSLAQLVSDILNAENDPIQKYVLDRLKHVERKID</sequence>
<evidence type="ECO:0000313" key="1">
    <source>
        <dbReference type="EMBL" id="HIU22914.1"/>
    </source>
</evidence>
<reference evidence="1" key="2">
    <citation type="journal article" date="2021" name="PeerJ">
        <title>Extensive microbial diversity within the chicken gut microbiome revealed by metagenomics and culture.</title>
        <authorList>
            <person name="Gilroy R."/>
            <person name="Ravi A."/>
            <person name="Getino M."/>
            <person name="Pursley I."/>
            <person name="Horton D.L."/>
            <person name="Alikhan N.F."/>
            <person name="Baker D."/>
            <person name="Gharbi K."/>
            <person name="Hall N."/>
            <person name="Watson M."/>
            <person name="Adriaenssens E.M."/>
            <person name="Foster-Nyarko E."/>
            <person name="Jarju S."/>
            <person name="Secka A."/>
            <person name="Antonio M."/>
            <person name="Oren A."/>
            <person name="Chaudhuri R.R."/>
            <person name="La Ragione R."/>
            <person name="Hildebrand F."/>
            <person name="Pallen M.J."/>
        </authorList>
    </citation>
    <scope>NUCLEOTIDE SEQUENCE</scope>
    <source>
        <strain evidence="1">CHK197-8231</strain>
    </source>
</reference>
<dbReference type="InterPro" id="IPR025716">
    <property type="entry name" value="Post-transcriptional_regulator"/>
</dbReference>
<protein>
    <recommendedName>
        <fullName evidence="3">Post-transcriptional regulator</fullName>
    </recommendedName>
</protein>
<name>A0A9D1L2U0_9BACT</name>
<dbReference type="EMBL" id="DVML01000027">
    <property type="protein sequence ID" value="HIU22914.1"/>
    <property type="molecule type" value="Genomic_DNA"/>
</dbReference>
<reference evidence="1" key="1">
    <citation type="submission" date="2020-10" db="EMBL/GenBank/DDBJ databases">
        <authorList>
            <person name="Gilroy R."/>
        </authorList>
    </citation>
    <scope>NUCLEOTIDE SEQUENCE</scope>
    <source>
        <strain evidence="1">CHK197-8231</strain>
    </source>
</reference>
<evidence type="ECO:0000313" key="2">
    <source>
        <dbReference type="Proteomes" id="UP000824087"/>
    </source>
</evidence>
<comment type="caution">
    <text evidence="1">The sequence shown here is derived from an EMBL/GenBank/DDBJ whole genome shotgun (WGS) entry which is preliminary data.</text>
</comment>
<evidence type="ECO:0008006" key="3">
    <source>
        <dbReference type="Google" id="ProtNLM"/>
    </source>
</evidence>